<evidence type="ECO:0000256" key="1">
    <source>
        <dbReference type="SAM" id="MobiDB-lite"/>
    </source>
</evidence>
<keyword evidence="2" id="KW-1133">Transmembrane helix</keyword>
<feature type="transmembrane region" description="Helical" evidence="2">
    <location>
        <begin position="81"/>
        <end position="98"/>
    </location>
</feature>
<reference evidence="3" key="1">
    <citation type="submission" date="2020-05" db="EMBL/GenBank/DDBJ databases">
        <authorList>
            <person name="Chiriac C."/>
            <person name="Salcher M."/>
            <person name="Ghai R."/>
            <person name="Kavagutti S V."/>
        </authorList>
    </citation>
    <scope>NUCLEOTIDE SEQUENCE</scope>
</reference>
<evidence type="ECO:0000256" key="2">
    <source>
        <dbReference type="SAM" id="Phobius"/>
    </source>
</evidence>
<feature type="compositionally biased region" description="Polar residues" evidence="1">
    <location>
        <begin position="192"/>
        <end position="203"/>
    </location>
</feature>
<feature type="transmembrane region" description="Helical" evidence="2">
    <location>
        <begin position="104"/>
        <end position="123"/>
    </location>
</feature>
<feature type="region of interest" description="Disordered" evidence="1">
    <location>
        <begin position="180"/>
        <end position="203"/>
    </location>
</feature>
<dbReference type="Pfam" id="PF16316">
    <property type="entry name" value="DUF4956"/>
    <property type="match status" value="1"/>
</dbReference>
<dbReference type="AlphaFoldDB" id="A0A6J6SR00"/>
<evidence type="ECO:0000313" key="3">
    <source>
        <dbReference type="EMBL" id="CAB4737332.1"/>
    </source>
</evidence>
<dbReference type="EMBL" id="CAEZYQ010000006">
    <property type="protein sequence ID" value="CAB4737332.1"/>
    <property type="molecule type" value="Genomic_DNA"/>
</dbReference>
<gene>
    <name evidence="3" type="ORF">UFOPK2761_01007</name>
</gene>
<dbReference type="InterPro" id="IPR032531">
    <property type="entry name" value="DUF4956"/>
</dbReference>
<organism evidence="3">
    <name type="scientific">freshwater metagenome</name>
    <dbReference type="NCBI Taxonomy" id="449393"/>
    <lineage>
        <taxon>unclassified sequences</taxon>
        <taxon>metagenomes</taxon>
        <taxon>ecological metagenomes</taxon>
    </lineage>
</organism>
<keyword evidence="2" id="KW-0812">Transmembrane</keyword>
<name>A0A6J6SR00_9ZZZZ</name>
<keyword evidence="2" id="KW-0472">Membrane</keyword>
<sequence length="203" mass="21371">MMTYLLAGADVAAVLVLALAIYFPRHRRADLVVAFLALNVGVLAVTIALSSSAATIGLGLGLFGVLSIIRLRSAELGQHEIAYYFSSLALGLIGGLGFDDLTLAVALMGLVVGVMAVADTAALRRGARQQIVVLDSAITNEADLVERLELVLDARIHRAVPLRVDLVNDSTTVDVRYAQQASRATMPESERTTGAASNTLAAR</sequence>
<accession>A0A6J6SR00</accession>
<proteinExistence type="predicted"/>
<protein>
    <submittedName>
        <fullName evidence="3">Unannotated protein</fullName>
    </submittedName>
</protein>
<feature type="transmembrane region" description="Helical" evidence="2">
    <location>
        <begin position="36"/>
        <end position="69"/>
    </location>
</feature>